<evidence type="ECO:0000259" key="2">
    <source>
        <dbReference type="Pfam" id="PF02517"/>
    </source>
</evidence>
<feature type="transmembrane region" description="Helical" evidence="1">
    <location>
        <begin position="57"/>
        <end position="78"/>
    </location>
</feature>
<accession>A4CLN5</accession>
<keyword evidence="1" id="KW-1133">Transmembrane helix</keyword>
<dbReference type="OrthoDB" id="2806188at2"/>
<dbReference type="Proteomes" id="UP000009049">
    <property type="component" value="Chromosome"/>
</dbReference>
<dbReference type="GO" id="GO:0080120">
    <property type="term" value="P:CAAX-box protein maturation"/>
    <property type="evidence" value="ECO:0007669"/>
    <property type="project" value="UniProtKB-ARBA"/>
</dbReference>
<keyword evidence="1" id="KW-0812">Transmembrane</keyword>
<gene>
    <name evidence="3" type="ordered locus">RB2501_15689</name>
</gene>
<feature type="transmembrane region" description="Helical" evidence="1">
    <location>
        <begin position="133"/>
        <end position="151"/>
    </location>
</feature>
<feature type="transmembrane region" description="Helical" evidence="1">
    <location>
        <begin position="222"/>
        <end position="243"/>
    </location>
</feature>
<dbReference type="PANTHER" id="PTHR39430:SF1">
    <property type="entry name" value="PROTEASE"/>
    <property type="match status" value="1"/>
</dbReference>
<keyword evidence="4" id="KW-1185">Reference proteome</keyword>
<feature type="transmembrane region" description="Helical" evidence="1">
    <location>
        <begin position="172"/>
        <end position="189"/>
    </location>
</feature>
<evidence type="ECO:0000256" key="1">
    <source>
        <dbReference type="SAM" id="Phobius"/>
    </source>
</evidence>
<sequence>MYIEQGYRGNLGRWKYFFIPAGFVGLMVVNYLTVINSTISVEEAYQQMIDAIGKNTFFAMNLAFLAFGLLLVLAWTKWVHPQSIRSLTTSRKRIDWKRVLFAFLIWGGITVGVTLLDVALSPDDYQWNFRWEAFWKLAVIAILLIPLQTSFEEYLFRGHMLQGLGIIARNRWVPLVVTSLLFGLLHIANPEVEKLGYGALVYYIGTGFFLGIITLMDEGLELALGFHAANNLITALLVTADWTAFQTDSLYLDISDPSLGWEAYVPVFVVFPLLLWIFARKYGWKNWRSRLTGPVLSEAEARAEFEKNDR</sequence>
<evidence type="ECO:0000313" key="3">
    <source>
        <dbReference type="EMBL" id="EAR15784.1"/>
    </source>
</evidence>
<dbReference type="PANTHER" id="PTHR39430">
    <property type="entry name" value="MEMBRANE-ASSOCIATED PROTEASE-RELATED"/>
    <property type="match status" value="1"/>
</dbReference>
<dbReference type="RefSeq" id="WP_015755099.1">
    <property type="nucleotide sequence ID" value="NC_013222.1"/>
</dbReference>
<dbReference type="EMBL" id="CP001712">
    <property type="protein sequence ID" value="EAR15784.1"/>
    <property type="molecule type" value="Genomic_DNA"/>
</dbReference>
<feature type="transmembrane region" description="Helical" evidence="1">
    <location>
        <begin position="263"/>
        <end position="279"/>
    </location>
</feature>
<protein>
    <recommendedName>
        <fullName evidence="2">CAAX prenyl protease 2/Lysostaphin resistance protein A-like domain-containing protein</fullName>
    </recommendedName>
</protein>
<dbReference type="InterPro" id="IPR003675">
    <property type="entry name" value="Rce1/LyrA-like_dom"/>
</dbReference>
<feature type="transmembrane region" description="Helical" evidence="1">
    <location>
        <begin position="195"/>
        <end position="215"/>
    </location>
</feature>
<dbReference type="Pfam" id="PF02517">
    <property type="entry name" value="Rce1-like"/>
    <property type="match status" value="1"/>
</dbReference>
<dbReference type="KEGG" id="rbi:RB2501_15689"/>
<evidence type="ECO:0000313" key="4">
    <source>
        <dbReference type="Proteomes" id="UP000009049"/>
    </source>
</evidence>
<feature type="domain" description="CAAX prenyl protease 2/Lysostaphin resistance protein A-like" evidence="2">
    <location>
        <begin position="136"/>
        <end position="233"/>
    </location>
</feature>
<dbReference type="GO" id="GO:0004175">
    <property type="term" value="F:endopeptidase activity"/>
    <property type="evidence" value="ECO:0007669"/>
    <property type="project" value="UniProtKB-ARBA"/>
</dbReference>
<dbReference type="AlphaFoldDB" id="A4CLN5"/>
<dbReference type="eggNOG" id="COG1266">
    <property type="taxonomic scope" value="Bacteria"/>
</dbReference>
<name>A4CLN5_ROBBH</name>
<dbReference type="HOGENOM" id="CLU_052492_2_0_10"/>
<reference evidence="3 4" key="1">
    <citation type="journal article" date="2009" name="J. Bacteriol.">
        <title>Complete genome sequence of Robiginitalea biformata HTCC2501.</title>
        <authorList>
            <person name="Oh H.M."/>
            <person name="Giovannoni S.J."/>
            <person name="Lee K."/>
            <person name="Ferriera S."/>
            <person name="Johnson J."/>
            <person name="Cho J.C."/>
        </authorList>
    </citation>
    <scope>NUCLEOTIDE SEQUENCE [LARGE SCALE GENOMIC DNA]</scope>
    <source>
        <strain evidence="4">ATCC BAA-864 / HTCC2501 / KCTC 12146</strain>
    </source>
</reference>
<proteinExistence type="predicted"/>
<organism evidence="3 4">
    <name type="scientific">Robiginitalea biformata (strain ATCC BAA-864 / DSM 15991 / KCTC 12146 / HTCC2501)</name>
    <dbReference type="NCBI Taxonomy" id="313596"/>
    <lineage>
        <taxon>Bacteria</taxon>
        <taxon>Pseudomonadati</taxon>
        <taxon>Bacteroidota</taxon>
        <taxon>Flavobacteriia</taxon>
        <taxon>Flavobacteriales</taxon>
        <taxon>Flavobacteriaceae</taxon>
        <taxon>Robiginitalea</taxon>
    </lineage>
</organism>
<keyword evidence="1" id="KW-0472">Membrane</keyword>
<feature type="transmembrane region" description="Helical" evidence="1">
    <location>
        <begin position="16"/>
        <end position="37"/>
    </location>
</feature>
<feature type="transmembrane region" description="Helical" evidence="1">
    <location>
        <begin position="99"/>
        <end position="121"/>
    </location>
</feature>
<dbReference type="STRING" id="313596.RB2501_15689"/>